<sequence>MRHRRQRPGGPHRSSSLTWPRKLTKKSMQMKRISFGTNSTAFMRTSSLKIITGSLLSSQNWPQSTIRAPKTSPHIL</sequence>
<feature type="region of interest" description="Disordered" evidence="1">
    <location>
        <begin position="1"/>
        <end position="25"/>
    </location>
</feature>
<reference evidence="2" key="2">
    <citation type="submission" date="2020-11" db="EMBL/GenBank/DDBJ databases">
        <authorList>
            <person name="McCartney M.A."/>
            <person name="Auch B."/>
            <person name="Kono T."/>
            <person name="Mallez S."/>
            <person name="Becker A."/>
            <person name="Gohl D.M."/>
            <person name="Silverstein K.A.T."/>
            <person name="Koren S."/>
            <person name="Bechman K.B."/>
            <person name="Herman A."/>
            <person name="Abrahante J.E."/>
            <person name="Garbe J."/>
        </authorList>
    </citation>
    <scope>NUCLEOTIDE SEQUENCE</scope>
    <source>
        <strain evidence="2">Duluth1</strain>
        <tissue evidence="2">Whole animal</tissue>
    </source>
</reference>
<dbReference type="AlphaFoldDB" id="A0A9D4BRG1"/>
<evidence type="ECO:0000313" key="3">
    <source>
        <dbReference type="Proteomes" id="UP000828390"/>
    </source>
</evidence>
<keyword evidence="3" id="KW-1185">Reference proteome</keyword>
<gene>
    <name evidence="2" type="ORF">DPMN_065650</name>
</gene>
<comment type="caution">
    <text evidence="2">The sequence shown here is derived from an EMBL/GenBank/DDBJ whole genome shotgun (WGS) entry which is preliminary data.</text>
</comment>
<protein>
    <submittedName>
        <fullName evidence="2">Uncharacterized protein</fullName>
    </submittedName>
</protein>
<accession>A0A9D4BRG1</accession>
<reference evidence="2" key="1">
    <citation type="journal article" date="2019" name="bioRxiv">
        <title>The Genome of the Zebra Mussel, Dreissena polymorpha: A Resource for Invasive Species Research.</title>
        <authorList>
            <person name="McCartney M.A."/>
            <person name="Auch B."/>
            <person name="Kono T."/>
            <person name="Mallez S."/>
            <person name="Zhang Y."/>
            <person name="Obille A."/>
            <person name="Becker A."/>
            <person name="Abrahante J.E."/>
            <person name="Garbe J."/>
            <person name="Badalamenti J.P."/>
            <person name="Herman A."/>
            <person name="Mangelson H."/>
            <person name="Liachko I."/>
            <person name="Sullivan S."/>
            <person name="Sone E.D."/>
            <person name="Koren S."/>
            <person name="Silverstein K.A.T."/>
            <person name="Beckman K.B."/>
            <person name="Gohl D.M."/>
        </authorList>
    </citation>
    <scope>NUCLEOTIDE SEQUENCE</scope>
    <source>
        <strain evidence="2">Duluth1</strain>
        <tissue evidence="2">Whole animal</tissue>
    </source>
</reference>
<evidence type="ECO:0000256" key="1">
    <source>
        <dbReference type="SAM" id="MobiDB-lite"/>
    </source>
</evidence>
<proteinExistence type="predicted"/>
<name>A0A9D4BRG1_DREPO</name>
<dbReference type="Proteomes" id="UP000828390">
    <property type="component" value="Unassembled WGS sequence"/>
</dbReference>
<evidence type="ECO:0000313" key="2">
    <source>
        <dbReference type="EMBL" id="KAH3706265.1"/>
    </source>
</evidence>
<dbReference type="EMBL" id="JAIWYP010000014">
    <property type="protein sequence ID" value="KAH3706265.1"/>
    <property type="molecule type" value="Genomic_DNA"/>
</dbReference>
<organism evidence="2 3">
    <name type="scientific">Dreissena polymorpha</name>
    <name type="common">Zebra mussel</name>
    <name type="synonym">Mytilus polymorpha</name>
    <dbReference type="NCBI Taxonomy" id="45954"/>
    <lineage>
        <taxon>Eukaryota</taxon>
        <taxon>Metazoa</taxon>
        <taxon>Spiralia</taxon>
        <taxon>Lophotrochozoa</taxon>
        <taxon>Mollusca</taxon>
        <taxon>Bivalvia</taxon>
        <taxon>Autobranchia</taxon>
        <taxon>Heteroconchia</taxon>
        <taxon>Euheterodonta</taxon>
        <taxon>Imparidentia</taxon>
        <taxon>Neoheterodontei</taxon>
        <taxon>Myida</taxon>
        <taxon>Dreissenoidea</taxon>
        <taxon>Dreissenidae</taxon>
        <taxon>Dreissena</taxon>
    </lineage>
</organism>